<accession>A0AA86QM02</accession>
<evidence type="ECO:0000313" key="3">
    <source>
        <dbReference type="Proteomes" id="UP001642409"/>
    </source>
</evidence>
<gene>
    <name evidence="2" type="ORF">HINF_LOCUS46630</name>
    <name evidence="1" type="ORF">HINF_LOCUS46647</name>
</gene>
<reference evidence="2 3" key="2">
    <citation type="submission" date="2024-07" db="EMBL/GenBank/DDBJ databases">
        <authorList>
            <person name="Akdeniz Z."/>
        </authorList>
    </citation>
    <scope>NUCLEOTIDE SEQUENCE [LARGE SCALE GENOMIC DNA]</scope>
</reference>
<sequence length="138" mass="16560">MHQRVKYYTTVQIPNVRRFQHMSKIKRDITWIFSGTALSVGNSQQQQSSNAFKCKIYTVFYYNEVKIIYFVILTDNSFPVYLNCFHLSFQTKWSCSLIYATFDVQTQQMYLVLNTIQHKVVQLGFYYSFKKYLVENCY</sequence>
<keyword evidence="3" id="KW-1185">Reference proteome</keyword>
<dbReference type="EMBL" id="CAXDID020000207">
    <property type="protein sequence ID" value="CAL6055622.1"/>
    <property type="molecule type" value="Genomic_DNA"/>
</dbReference>
<evidence type="ECO:0000313" key="1">
    <source>
        <dbReference type="EMBL" id="CAI9959002.1"/>
    </source>
</evidence>
<organism evidence="1">
    <name type="scientific">Hexamita inflata</name>
    <dbReference type="NCBI Taxonomy" id="28002"/>
    <lineage>
        <taxon>Eukaryota</taxon>
        <taxon>Metamonada</taxon>
        <taxon>Diplomonadida</taxon>
        <taxon>Hexamitidae</taxon>
        <taxon>Hexamitinae</taxon>
        <taxon>Hexamita</taxon>
    </lineage>
</organism>
<comment type="caution">
    <text evidence="1">The sequence shown here is derived from an EMBL/GenBank/DDBJ whole genome shotgun (WGS) entry which is preliminary data.</text>
</comment>
<name>A0AA86QM02_9EUKA</name>
<evidence type="ECO:0000313" key="2">
    <source>
        <dbReference type="EMBL" id="CAL6055622.1"/>
    </source>
</evidence>
<dbReference type="AlphaFoldDB" id="A0AA86QM02"/>
<dbReference type="EMBL" id="CATOUU010000914">
    <property type="protein sequence ID" value="CAI9959002.1"/>
    <property type="molecule type" value="Genomic_DNA"/>
</dbReference>
<protein>
    <submittedName>
        <fullName evidence="2">Hypothetical_protein</fullName>
    </submittedName>
</protein>
<proteinExistence type="predicted"/>
<reference evidence="1" key="1">
    <citation type="submission" date="2023-06" db="EMBL/GenBank/DDBJ databases">
        <authorList>
            <person name="Kurt Z."/>
        </authorList>
    </citation>
    <scope>NUCLEOTIDE SEQUENCE</scope>
</reference>
<dbReference type="Proteomes" id="UP001642409">
    <property type="component" value="Unassembled WGS sequence"/>
</dbReference>